<evidence type="ECO:0000313" key="3">
    <source>
        <dbReference type="EMBL" id="EYC30352.1"/>
    </source>
</evidence>
<protein>
    <submittedName>
        <fullName evidence="3">Uncharacterized protein</fullName>
    </submittedName>
</protein>
<dbReference type="AlphaFoldDB" id="A0A016VTG6"/>
<sequence>MSGNLPGSDKDSMEVGDQDTDQVAESVELEVAQDQQPVSSLFAPALEVIQKLIQDLTSELEVLRKDAREKEVACNKVIETDCCGILSKYLSTIYVTGILRAK</sequence>
<keyword evidence="4" id="KW-1185">Reference proteome</keyword>
<evidence type="ECO:0000313" key="4">
    <source>
        <dbReference type="Proteomes" id="UP000024635"/>
    </source>
</evidence>
<evidence type="ECO:0000256" key="1">
    <source>
        <dbReference type="SAM" id="Coils"/>
    </source>
</evidence>
<name>A0A016VTG6_9BILA</name>
<dbReference type="EMBL" id="JARK01001341">
    <property type="protein sequence ID" value="EYC30352.1"/>
    <property type="molecule type" value="Genomic_DNA"/>
</dbReference>
<dbReference type="Proteomes" id="UP000024635">
    <property type="component" value="Unassembled WGS sequence"/>
</dbReference>
<keyword evidence="1" id="KW-0175">Coiled coil</keyword>
<feature type="coiled-coil region" evidence="1">
    <location>
        <begin position="46"/>
        <end position="73"/>
    </location>
</feature>
<evidence type="ECO:0000256" key="2">
    <source>
        <dbReference type="SAM" id="MobiDB-lite"/>
    </source>
</evidence>
<reference evidence="4" key="1">
    <citation type="journal article" date="2015" name="Nat. Genet.">
        <title>The genome and transcriptome of the zoonotic hookworm Ancylostoma ceylanicum identify infection-specific gene families.</title>
        <authorList>
            <person name="Schwarz E.M."/>
            <person name="Hu Y."/>
            <person name="Antoshechkin I."/>
            <person name="Miller M.M."/>
            <person name="Sternberg P.W."/>
            <person name="Aroian R.V."/>
        </authorList>
    </citation>
    <scope>NUCLEOTIDE SEQUENCE</scope>
    <source>
        <strain evidence="4">HY135</strain>
    </source>
</reference>
<accession>A0A016VTG6</accession>
<organism evidence="3 4">
    <name type="scientific">Ancylostoma ceylanicum</name>
    <dbReference type="NCBI Taxonomy" id="53326"/>
    <lineage>
        <taxon>Eukaryota</taxon>
        <taxon>Metazoa</taxon>
        <taxon>Ecdysozoa</taxon>
        <taxon>Nematoda</taxon>
        <taxon>Chromadorea</taxon>
        <taxon>Rhabditida</taxon>
        <taxon>Rhabditina</taxon>
        <taxon>Rhabditomorpha</taxon>
        <taxon>Strongyloidea</taxon>
        <taxon>Ancylostomatidae</taxon>
        <taxon>Ancylostomatinae</taxon>
        <taxon>Ancylostoma</taxon>
    </lineage>
</organism>
<gene>
    <name evidence="3" type="primary">Acey_s0005.g2599</name>
    <name evidence="3" type="ORF">Y032_0005g2599</name>
</gene>
<proteinExistence type="predicted"/>
<feature type="region of interest" description="Disordered" evidence="2">
    <location>
        <begin position="1"/>
        <end position="25"/>
    </location>
</feature>
<comment type="caution">
    <text evidence="3">The sequence shown here is derived from an EMBL/GenBank/DDBJ whole genome shotgun (WGS) entry which is preliminary data.</text>
</comment>